<organism evidence="2 3">
    <name type="scientific">Acipenser oxyrinchus oxyrinchus</name>
    <dbReference type="NCBI Taxonomy" id="40147"/>
    <lineage>
        <taxon>Eukaryota</taxon>
        <taxon>Metazoa</taxon>
        <taxon>Chordata</taxon>
        <taxon>Craniata</taxon>
        <taxon>Vertebrata</taxon>
        <taxon>Euteleostomi</taxon>
        <taxon>Actinopterygii</taxon>
        <taxon>Chondrostei</taxon>
        <taxon>Acipenseriformes</taxon>
        <taxon>Acipenseridae</taxon>
        <taxon>Acipenser</taxon>
    </lineage>
</organism>
<feature type="region of interest" description="Disordered" evidence="1">
    <location>
        <begin position="1"/>
        <end position="20"/>
    </location>
</feature>
<dbReference type="Proteomes" id="UP001230051">
    <property type="component" value="Unassembled WGS sequence"/>
</dbReference>
<gene>
    <name evidence="2" type="ORF">AOXY_G20058</name>
</gene>
<evidence type="ECO:0000313" key="3">
    <source>
        <dbReference type="Proteomes" id="UP001230051"/>
    </source>
</evidence>
<protein>
    <submittedName>
        <fullName evidence="2">Uncharacterized protein</fullName>
    </submittedName>
</protein>
<comment type="caution">
    <text evidence="2">The sequence shown here is derived from an EMBL/GenBank/DDBJ whole genome shotgun (WGS) entry which is preliminary data.</text>
</comment>
<accession>A0AAD8D006</accession>
<feature type="region of interest" description="Disordered" evidence="1">
    <location>
        <begin position="72"/>
        <end position="99"/>
    </location>
</feature>
<sequence length="118" mass="12961">MQVTCNSAQKDSGMPGQNKTVGHTAAVWKYQDGLTTRNTLHSWSLEKLLLQPHLNQSQLLGADTVNTSKGQITTSFWNDTDSTSNHITSSEQDPNSTQTTTVVSISLSIRQNQSSFHL</sequence>
<evidence type="ECO:0000256" key="1">
    <source>
        <dbReference type="SAM" id="MobiDB-lite"/>
    </source>
</evidence>
<keyword evidence="3" id="KW-1185">Reference proteome</keyword>
<reference evidence="2" key="1">
    <citation type="submission" date="2022-02" db="EMBL/GenBank/DDBJ databases">
        <title>Atlantic sturgeon de novo genome assembly.</title>
        <authorList>
            <person name="Stock M."/>
            <person name="Klopp C."/>
            <person name="Guiguen Y."/>
            <person name="Cabau C."/>
            <person name="Parinello H."/>
            <person name="Santidrian Yebra-Pimentel E."/>
            <person name="Kuhl H."/>
            <person name="Dirks R.P."/>
            <person name="Guessner J."/>
            <person name="Wuertz S."/>
            <person name="Du K."/>
            <person name="Schartl M."/>
        </authorList>
    </citation>
    <scope>NUCLEOTIDE SEQUENCE</scope>
    <source>
        <strain evidence="2">STURGEONOMICS-FGT-2020</strain>
        <tissue evidence="2">Whole blood</tissue>
    </source>
</reference>
<proteinExistence type="predicted"/>
<name>A0AAD8D006_ACIOX</name>
<dbReference type="AlphaFoldDB" id="A0AAD8D006"/>
<evidence type="ECO:0000313" key="2">
    <source>
        <dbReference type="EMBL" id="KAK1161144.1"/>
    </source>
</evidence>
<dbReference type="EMBL" id="JAGXEW010000019">
    <property type="protein sequence ID" value="KAK1161144.1"/>
    <property type="molecule type" value="Genomic_DNA"/>
</dbReference>